<dbReference type="GO" id="GO:0016757">
    <property type="term" value="F:glycosyltransferase activity"/>
    <property type="evidence" value="ECO:0007669"/>
    <property type="project" value="InterPro"/>
</dbReference>
<dbReference type="EMBL" id="LGFO01000012">
    <property type="protein sequence ID" value="KUK37088.1"/>
    <property type="molecule type" value="Genomic_DNA"/>
</dbReference>
<dbReference type="InterPro" id="IPR014710">
    <property type="entry name" value="RmlC-like_jellyroll"/>
</dbReference>
<feature type="domain" description="Glycosyltransferase subfamily 4-like N-terminal" evidence="3">
    <location>
        <begin position="22"/>
        <end position="140"/>
    </location>
</feature>
<name>A0A117LBM5_9THEO</name>
<reference evidence="5" key="1">
    <citation type="journal article" date="2015" name="MBio">
        <title>Genome-Resolved Metagenomic Analysis Reveals Roles for Candidate Phyla and Other Microbial Community Members in Biogeochemical Transformations in Oil Reservoirs.</title>
        <authorList>
            <person name="Hu P."/>
            <person name="Tom L."/>
            <person name="Singh A."/>
            <person name="Thomas B.C."/>
            <person name="Baker B.J."/>
            <person name="Piceno Y.M."/>
            <person name="Andersen G.L."/>
            <person name="Banfield J.F."/>
        </authorList>
    </citation>
    <scope>NUCLEOTIDE SEQUENCE [LARGE SCALE GENOMIC DNA]</scope>
</reference>
<feature type="domain" description="Glycosyl transferase family 1" evidence="1">
    <location>
        <begin position="164"/>
        <end position="302"/>
    </location>
</feature>
<dbReference type="GO" id="GO:0016779">
    <property type="term" value="F:nucleotidyltransferase activity"/>
    <property type="evidence" value="ECO:0007669"/>
    <property type="project" value="UniProtKB-KW"/>
</dbReference>
<dbReference type="InterPro" id="IPR011051">
    <property type="entry name" value="RmlC_Cupin_sf"/>
</dbReference>
<organism evidence="4 5">
    <name type="scientific">Thermacetogenium phaeum</name>
    <dbReference type="NCBI Taxonomy" id="85874"/>
    <lineage>
        <taxon>Bacteria</taxon>
        <taxon>Bacillati</taxon>
        <taxon>Bacillota</taxon>
        <taxon>Clostridia</taxon>
        <taxon>Thermoanaerobacterales</taxon>
        <taxon>Thermoanaerobacteraceae</taxon>
        <taxon>Thermacetogenium</taxon>
    </lineage>
</organism>
<feature type="domain" description="Mannose-6-phosphate isomerase type II C-terminal" evidence="2">
    <location>
        <begin position="342"/>
        <end position="448"/>
    </location>
</feature>
<sequence>MKVALLSPIAWRTPPRHYGPWERVVSLLCEGLVEKGVDVTLFATGDSLTRAKLEYVCKTPYEEDSSILPKVWECLHIAHLFEQAGEFDLIHNNFDFLPLSYSRLVDTPIVTTIHGFSSPKILPVYKEYADRSYYVAISNADRSPELEYIATVYHGIDVESFEFSPEQGDYLLYFGRIHPDKGTREAIEIARRFGMRLFLAGIIQDEAYFREHVAPFLDGHQVTYLGSVGPERRSSLLGGAYALLHPISFEEPFGLSVVEAMACGTPVVAFNRGSMPEVIRDGVTGYLVGSVEEAVEALARIPRIERAACRQWVEERFSRERMVNDYLDVYQKVLEREKPRARRARTPWGKWEVLLDAPDCKVKRITVEPGRRLSYQKHFRRQEHWYVVSGQALVTLDGRGIPLQSGQAVDIPRGAAHRIENTGESPLIFIETQTGSYFGEDDIIRLEDDYGRA</sequence>
<proteinExistence type="predicted"/>
<keyword evidence="4" id="KW-0808">Transferase</keyword>
<dbReference type="InterPro" id="IPR001538">
    <property type="entry name" value="Man6P_isomerase-2_C"/>
</dbReference>
<dbReference type="InterPro" id="IPR001296">
    <property type="entry name" value="Glyco_trans_1"/>
</dbReference>
<dbReference type="PANTHER" id="PTHR12526:SF595">
    <property type="entry name" value="BLL5217 PROTEIN"/>
    <property type="match status" value="1"/>
</dbReference>
<protein>
    <submittedName>
        <fullName evidence="4">Mannose-1-phosphate guanylyltransferase ManC</fullName>
    </submittedName>
</protein>
<dbReference type="SUPFAM" id="SSF53756">
    <property type="entry name" value="UDP-Glycosyltransferase/glycogen phosphorylase"/>
    <property type="match status" value="1"/>
</dbReference>
<comment type="caution">
    <text evidence="4">The sequence shown here is derived from an EMBL/GenBank/DDBJ whole genome shotgun (WGS) entry which is preliminary data.</text>
</comment>
<dbReference type="SUPFAM" id="SSF51182">
    <property type="entry name" value="RmlC-like cupins"/>
    <property type="match status" value="1"/>
</dbReference>
<dbReference type="Gene3D" id="3.40.50.2000">
    <property type="entry name" value="Glycogen Phosphorylase B"/>
    <property type="match status" value="2"/>
</dbReference>
<dbReference type="Gene3D" id="2.60.120.10">
    <property type="entry name" value="Jelly Rolls"/>
    <property type="match status" value="1"/>
</dbReference>
<dbReference type="InterPro" id="IPR028098">
    <property type="entry name" value="Glyco_trans_4-like_N"/>
</dbReference>
<dbReference type="Pfam" id="PF13439">
    <property type="entry name" value="Glyco_transf_4"/>
    <property type="match status" value="1"/>
</dbReference>
<keyword evidence="4" id="KW-0548">Nucleotidyltransferase</keyword>
<evidence type="ECO:0000259" key="1">
    <source>
        <dbReference type="Pfam" id="PF00534"/>
    </source>
</evidence>
<evidence type="ECO:0000313" key="5">
    <source>
        <dbReference type="Proteomes" id="UP000053326"/>
    </source>
</evidence>
<dbReference type="CDD" id="cd02213">
    <property type="entry name" value="cupin_PMI_typeII_C"/>
    <property type="match status" value="1"/>
</dbReference>
<dbReference type="AlphaFoldDB" id="A0A117LBM5"/>
<dbReference type="Proteomes" id="UP000053326">
    <property type="component" value="Unassembled WGS sequence"/>
</dbReference>
<evidence type="ECO:0000313" key="4">
    <source>
        <dbReference type="EMBL" id="KUK37088.1"/>
    </source>
</evidence>
<evidence type="ECO:0000259" key="2">
    <source>
        <dbReference type="Pfam" id="PF01050"/>
    </source>
</evidence>
<dbReference type="Pfam" id="PF01050">
    <property type="entry name" value="MannoseP_isomer"/>
    <property type="match status" value="1"/>
</dbReference>
<evidence type="ECO:0000259" key="3">
    <source>
        <dbReference type="Pfam" id="PF13439"/>
    </source>
</evidence>
<dbReference type="GO" id="GO:0005976">
    <property type="term" value="P:polysaccharide metabolic process"/>
    <property type="evidence" value="ECO:0007669"/>
    <property type="project" value="InterPro"/>
</dbReference>
<accession>A0A117LBM5</accession>
<dbReference type="PANTHER" id="PTHR12526">
    <property type="entry name" value="GLYCOSYLTRANSFERASE"/>
    <property type="match status" value="1"/>
</dbReference>
<dbReference type="PATRIC" id="fig|85874.4.peg.1220"/>
<dbReference type="CDD" id="cd03802">
    <property type="entry name" value="GT4_AviGT4-like"/>
    <property type="match status" value="1"/>
</dbReference>
<gene>
    <name evidence="4" type="ORF">XD66_0204</name>
</gene>
<dbReference type="Pfam" id="PF00534">
    <property type="entry name" value="Glycos_transf_1"/>
    <property type="match status" value="1"/>
</dbReference>